<keyword evidence="2" id="KW-0378">Hydrolase</keyword>
<dbReference type="Proteomes" id="UP001501035">
    <property type="component" value="Unassembled WGS sequence"/>
</dbReference>
<dbReference type="CDD" id="cd01823">
    <property type="entry name" value="SEST_like"/>
    <property type="match status" value="1"/>
</dbReference>
<dbReference type="EMBL" id="BAAAVS010000011">
    <property type="protein sequence ID" value="GAA3027295.1"/>
    <property type="molecule type" value="Genomic_DNA"/>
</dbReference>
<evidence type="ECO:0000259" key="1">
    <source>
        <dbReference type="Pfam" id="PF13472"/>
    </source>
</evidence>
<dbReference type="Gene3D" id="3.40.50.1110">
    <property type="entry name" value="SGNH hydrolase"/>
    <property type="match status" value="1"/>
</dbReference>
<sequence>MALGTLCAQPAGATPLRGEYVALGDSAAAGPLIAPQDLTVPGCLRAQRNYPAVLADRIGVRLRDATCSSATSENVSAVLQRTPAGTVPVQTSLLSVHTRLVTLTIGLNDVKMFSVALSCAELPGSVPCSQRYRRGGIDELEIRIDRQRPKWGQTLDAIRRAAPNAKVVVVGYGTYVRAGGCASQPVTPADADYLRAVVAHANTVMAGQAQRRGMQFVDLAAMSAGHDMCAPPNRQYFFGLVPASVGAPLHPTALGMVAIGRYVAATMDH</sequence>
<comment type="caution">
    <text evidence="2">The sequence shown here is derived from an EMBL/GenBank/DDBJ whole genome shotgun (WGS) entry which is preliminary data.</text>
</comment>
<evidence type="ECO:0000313" key="3">
    <source>
        <dbReference type="Proteomes" id="UP001501035"/>
    </source>
</evidence>
<dbReference type="Pfam" id="PF13472">
    <property type="entry name" value="Lipase_GDSL_2"/>
    <property type="match status" value="1"/>
</dbReference>
<dbReference type="InterPro" id="IPR037460">
    <property type="entry name" value="SEST-like"/>
</dbReference>
<dbReference type="GO" id="GO:0016787">
    <property type="term" value="F:hydrolase activity"/>
    <property type="evidence" value="ECO:0007669"/>
    <property type="project" value="UniProtKB-KW"/>
</dbReference>
<dbReference type="InterPro" id="IPR013830">
    <property type="entry name" value="SGNH_hydro"/>
</dbReference>
<dbReference type="SUPFAM" id="SSF52266">
    <property type="entry name" value="SGNH hydrolase"/>
    <property type="match status" value="1"/>
</dbReference>
<protein>
    <submittedName>
        <fullName evidence="2">SGNH/GDSL hydrolase family protein</fullName>
    </submittedName>
</protein>
<evidence type="ECO:0000313" key="2">
    <source>
        <dbReference type="EMBL" id="GAA3027295.1"/>
    </source>
</evidence>
<reference evidence="3" key="1">
    <citation type="journal article" date="2019" name="Int. J. Syst. Evol. Microbiol.">
        <title>The Global Catalogue of Microorganisms (GCM) 10K type strain sequencing project: providing services to taxonomists for standard genome sequencing and annotation.</title>
        <authorList>
            <consortium name="The Broad Institute Genomics Platform"/>
            <consortium name="The Broad Institute Genome Sequencing Center for Infectious Disease"/>
            <person name="Wu L."/>
            <person name="Ma J."/>
        </authorList>
    </citation>
    <scope>NUCLEOTIDE SEQUENCE [LARGE SCALE GENOMIC DNA]</scope>
    <source>
        <strain evidence="3">JCM 14234</strain>
    </source>
</reference>
<keyword evidence="3" id="KW-1185">Reference proteome</keyword>
<name>A0ABP6KYV6_9ACTN</name>
<dbReference type="InterPro" id="IPR036514">
    <property type="entry name" value="SGNH_hydro_sf"/>
</dbReference>
<feature type="domain" description="SGNH hydrolase-type esterase" evidence="1">
    <location>
        <begin position="22"/>
        <end position="256"/>
    </location>
</feature>
<gene>
    <name evidence="2" type="ORF">GCM10010528_06280</name>
</gene>
<organism evidence="2 3">
    <name type="scientific">Gordonia defluvii</name>
    <dbReference type="NCBI Taxonomy" id="283718"/>
    <lineage>
        <taxon>Bacteria</taxon>
        <taxon>Bacillati</taxon>
        <taxon>Actinomycetota</taxon>
        <taxon>Actinomycetes</taxon>
        <taxon>Mycobacteriales</taxon>
        <taxon>Gordoniaceae</taxon>
        <taxon>Gordonia</taxon>
    </lineage>
</organism>
<dbReference type="PANTHER" id="PTHR37981">
    <property type="entry name" value="LIPASE 2"/>
    <property type="match status" value="1"/>
</dbReference>
<accession>A0ABP6KYV6</accession>
<dbReference type="PANTHER" id="PTHR37981:SF1">
    <property type="entry name" value="SGNH HYDROLASE-TYPE ESTERASE DOMAIN-CONTAINING PROTEIN"/>
    <property type="match status" value="1"/>
</dbReference>
<proteinExistence type="predicted"/>